<comment type="similarity">
    <text evidence="9">Belongs to the MurCDEF family.</text>
</comment>
<evidence type="ECO:0000256" key="7">
    <source>
        <dbReference type="ARBA" id="ARBA00022840"/>
    </source>
</evidence>
<evidence type="ECO:0000256" key="5">
    <source>
        <dbReference type="ARBA" id="ARBA00022618"/>
    </source>
</evidence>
<dbReference type="PANTHER" id="PTHR43692:SF1">
    <property type="entry name" value="UDP-N-ACETYLMURAMOYLALANINE--D-GLUTAMATE LIGASE"/>
    <property type="match status" value="1"/>
</dbReference>
<dbReference type="PANTHER" id="PTHR43692">
    <property type="entry name" value="UDP-N-ACETYLMURAMOYLALANINE--D-GLUTAMATE LIGASE"/>
    <property type="match status" value="1"/>
</dbReference>
<evidence type="ECO:0000259" key="10">
    <source>
        <dbReference type="Pfam" id="PF08245"/>
    </source>
</evidence>
<dbReference type="Pfam" id="PF08245">
    <property type="entry name" value="Mur_ligase_M"/>
    <property type="match status" value="1"/>
</dbReference>
<evidence type="ECO:0000256" key="1">
    <source>
        <dbReference type="ARBA" id="ARBA00004496"/>
    </source>
</evidence>
<dbReference type="HAMAP" id="MF_00639">
    <property type="entry name" value="MurD"/>
    <property type="match status" value="1"/>
</dbReference>
<keyword evidence="6 9" id="KW-0547">Nucleotide-binding</keyword>
<reference evidence="11 12" key="1">
    <citation type="journal article" date="2018" name="Microbiome">
        <title>Fine metagenomic profile of the Mediterranean stratified and mixed water columns revealed by assembly and recruitment.</title>
        <authorList>
            <person name="Haro-Moreno J.M."/>
            <person name="Lopez-Perez M."/>
            <person name="De La Torre J.R."/>
            <person name="Picazo A."/>
            <person name="Camacho A."/>
            <person name="Rodriguez-Valera F."/>
        </authorList>
    </citation>
    <scope>NUCLEOTIDE SEQUENCE [LARGE SCALE GENOMIC DNA]</scope>
    <source>
        <strain evidence="11">MED-G55</strain>
    </source>
</reference>
<dbReference type="GO" id="GO:0008360">
    <property type="term" value="P:regulation of cell shape"/>
    <property type="evidence" value="ECO:0007669"/>
    <property type="project" value="UniProtKB-KW"/>
</dbReference>
<keyword evidence="7 9" id="KW-0067">ATP-binding</keyword>
<name>A0A368E1F7_9PROT</name>
<feature type="binding site" evidence="9">
    <location>
        <begin position="119"/>
        <end position="125"/>
    </location>
    <ligand>
        <name>ATP</name>
        <dbReference type="ChEBI" id="CHEBI:30616"/>
    </ligand>
</feature>
<dbReference type="Gene3D" id="3.90.190.20">
    <property type="entry name" value="Mur ligase, C-terminal domain"/>
    <property type="match status" value="1"/>
</dbReference>
<dbReference type="EC" id="6.3.2.9" evidence="9"/>
<keyword evidence="5 9" id="KW-0132">Cell division</keyword>
<keyword evidence="4 9" id="KW-0436">Ligase</keyword>
<dbReference type="UniPathway" id="UPA00219"/>
<keyword evidence="3 9" id="KW-0963">Cytoplasm</keyword>
<dbReference type="Proteomes" id="UP000252132">
    <property type="component" value="Unassembled WGS sequence"/>
</dbReference>
<dbReference type="SUPFAM" id="SSF51735">
    <property type="entry name" value="NAD(P)-binding Rossmann-fold domains"/>
    <property type="match status" value="1"/>
</dbReference>
<dbReference type="GO" id="GO:0008764">
    <property type="term" value="F:UDP-N-acetylmuramoylalanine-D-glutamate ligase activity"/>
    <property type="evidence" value="ECO:0007669"/>
    <property type="project" value="UniProtKB-UniRule"/>
</dbReference>
<keyword evidence="9" id="KW-0573">Peptidoglycan synthesis</keyword>
<proteinExistence type="inferred from homology"/>
<evidence type="ECO:0000313" key="11">
    <source>
        <dbReference type="EMBL" id="RCL77938.1"/>
    </source>
</evidence>
<evidence type="ECO:0000256" key="6">
    <source>
        <dbReference type="ARBA" id="ARBA00022741"/>
    </source>
</evidence>
<organism evidence="11 12">
    <name type="scientific">PS1 clade bacterium</name>
    <dbReference type="NCBI Taxonomy" id="2175152"/>
    <lineage>
        <taxon>Bacteria</taxon>
        <taxon>Pseudomonadati</taxon>
        <taxon>Pseudomonadota</taxon>
        <taxon>Alphaproteobacteria</taxon>
        <taxon>PS1 clade</taxon>
    </lineage>
</organism>
<accession>A0A368E1F7</accession>
<dbReference type="GO" id="GO:0051301">
    <property type="term" value="P:cell division"/>
    <property type="evidence" value="ECO:0007669"/>
    <property type="project" value="UniProtKB-KW"/>
</dbReference>
<dbReference type="EMBL" id="QOQF01000004">
    <property type="protein sequence ID" value="RCL77938.1"/>
    <property type="molecule type" value="Genomic_DNA"/>
</dbReference>
<comment type="pathway">
    <text evidence="2 9">Cell wall biogenesis; peptidoglycan biosynthesis.</text>
</comment>
<dbReference type="InterPro" id="IPR036291">
    <property type="entry name" value="NAD(P)-bd_dom_sf"/>
</dbReference>
<dbReference type="NCBIfam" id="TIGR01087">
    <property type="entry name" value="murD"/>
    <property type="match status" value="1"/>
</dbReference>
<dbReference type="Gene3D" id="3.40.1190.10">
    <property type="entry name" value="Mur-like, catalytic domain"/>
    <property type="match status" value="1"/>
</dbReference>
<evidence type="ECO:0000256" key="2">
    <source>
        <dbReference type="ARBA" id="ARBA00004752"/>
    </source>
</evidence>
<evidence type="ECO:0000256" key="9">
    <source>
        <dbReference type="HAMAP-Rule" id="MF_00639"/>
    </source>
</evidence>
<keyword evidence="8 9" id="KW-0131">Cell cycle</keyword>
<gene>
    <name evidence="9" type="primary">murD</name>
    <name evidence="11" type="ORF">DBW69_02025</name>
</gene>
<comment type="function">
    <text evidence="9">Cell wall formation. Catalyzes the addition of glutamate to the nucleotide precursor UDP-N-acetylmuramoyl-L-alanine (UMA).</text>
</comment>
<dbReference type="GO" id="GO:0071555">
    <property type="term" value="P:cell wall organization"/>
    <property type="evidence" value="ECO:0007669"/>
    <property type="project" value="UniProtKB-KW"/>
</dbReference>
<dbReference type="PROSITE" id="PS01011">
    <property type="entry name" value="FOLYLPOLYGLU_SYNT_1"/>
    <property type="match status" value="1"/>
</dbReference>
<dbReference type="GO" id="GO:0005737">
    <property type="term" value="C:cytoplasm"/>
    <property type="evidence" value="ECO:0007669"/>
    <property type="project" value="UniProtKB-SubCell"/>
</dbReference>
<dbReference type="GO" id="GO:0005524">
    <property type="term" value="F:ATP binding"/>
    <property type="evidence" value="ECO:0007669"/>
    <property type="project" value="UniProtKB-UniRule"/>
</dbReference>
<evidence type="ECO:0000313" key="12">
    <source>
        <dbReference type="Proteomes" id="UP000252132"/>
    </source>
</evidence>
<dbReference type="Gene3D" id="3.40.50.720">
    <property type="entry name" value="NAD(P)-binding Rossmann-like Domain"/>
    <property type="match status" value="1"/>
</dbReference>
<comment type="catalytic activity">
    <reaction evidence="9">
        <text>UDP-N-acetyl-alpha-D-muramoyl-L-alanine + D-glutamate + ATP = UDP-N-acetyl-alpha-D-muramoyl-L-alanyl-D-glutamate + ADP + phosphate + H(+)</text>
        <dbReference type="Rhea" id="RHEA:16429"/>
        <dbReference type="ChEBI" id="CHEBI:15378"/>
        <dbReference type="ChEBI" id="CHEBI:29986"/>
        <dbReference type="ChEBI" id="CHEBI:30616"/>
        <dbReference type="ChEBI" id="CHEBI:43474"/>
        <dbReference type="ChEBI" id="CHEBI:83898"/>
        <dbReference type="ChEBI" id="CHEBI:83900"/>
        <dbReference type="ChEBI" id="CHEBI:456216"/>
        <dbReference type="EC" id="6.3.2.9"/>
    </reaction>
</comment>
<evidence type="ECO:0000256" key="4">
    <source>
        <dbReference type="ARBA" id="ARBA00022598"/>
    </source>
</evidence>
<keyword evidence="9" id="KW-0133">Cell shape</keyword>
<evidence type="ECO:0000256" key="8">
    <source>
        <dbReference type="ARBA" id="ARBA00023306"/>
    </source>
</evidence>
<feature type="domain" description="Mur ligase central" evidence="10">
    <location>
        <begin position="117"/>
        <end position="295"/>
    </location>
</feature>
<comment type="subcellular location">
    <subcellularLocation>
        <location evidence="1 9">Cytoplasm</location>
    </subcellularLocation>
</comment>
<dbReference type="GO" id="GO:0004326">
    <property type="term" value="F:tetrahydrofolylpolyglutamate synthase activity"/>
    <property type="evidence" value="ECO:0007669"/>
    <property type="project" value="InterPro"/>
</dbReference>
<dbReference type="InterPro" id="IPR013221">
    <property type="entry name" value="Mur_ligase_cen"/>
</dbReference>
<dbReference type="SUPFAM" id="SSF53244">
    <property type="entry name" value="MurD-like peptide ligases, peptide-binding domain"/>
    <property type="match status" value="1"/>
</dbReference>
<sequence>MIKITALYTHVAVFGLGITGIEAVRALRAGGVKVTAWDDDEKKCKVAADLGAVIQELIPMPEGVEALVLSPGVPLTHPTPHKVVTVAEEASIPIIGDMELFQKARTTFPAPSQVIAITGTNGKSTTAALTAHLLTGSGFNVQLGGNIGQSVLALSPAEENTVYVLELSSYQIDLSPRFSPDIAVLLNLSPDHLDRHGSMKGYIQSKWQMFENLQPGSTAIIGVDGSDETALAESAETNDAIISVRISGQAEKTAKVFYQEGWLCDQEGPIVDLSSIATLQGAHNGQNAAAAYVAALSAGAAKDDIIRAFAGFQGLAHRMQPIGEISGEDGEVRFVNDSKATNAEASAHALATYDKIYWIAGGLPKEGGIDSLRPYFDRIACAYLIGASSEVFSLTLSDTPHVVSKTLDKAVPQAVTDALAAGGGVVLFSPACASFDQFENFEKRGAAFCELVNEQISRLGAVA</sequence>
<dbReference type="SUPFAM" id="SSF53623">
    <property type="entry name" value="MurD-like peptide ligases, catalytic domain"/>
    <property type="match status" value="1"/>
</dbReference>
<dbReference type="InterPro" id="IPR036565">
    <property type="entry name" value="Mur-like_cat_sf"/>
</dbReference>
<dbReference type="InterPro" id="IPR036615">
    <property type="entry name" value="Mur_ligase_C_dom_sf"/>
</dbReference>
<dbReference type="InterPro" id="IPR018109">
    <property type="entry name" value="Folylpolyglutamate_synth_CS"/>
</dbReference>
<evidence type="ECO:0000256" key="3">
    <source>
        <dbReference type="ARBA" id="ARBA00022490"/>
    </source>
</evidence>
<dbReference type="InterPro" id="IPR005762">
    <property type="entry name" value="MurD"/>
</dbReference>
<keyword evidence="9" id="KW-0961">Cell wall biogenesis/degradation</keyword>
<comment type="caution">
    <text evidence="11">The sequence shown here is derived from an EMBL/GenBank/DDBJ whole genome shotgun (WGS) entry which is preliminary data.</text>
</comment>
<dbReference type="AlphaFoldDB" id="A0A368E1F7"/>
<protein>
    <recommendedName>
        <fullName evidence="9">UDP-N-acetylmuramoylalanine--D-glutamate ligase</fullName>
        <ecNumber evidence="9">6.3.2.9</ecNumber>
    </recommendedName>
    <alternativeName>
        <fullName evidence="9">D-glutamic acid-adding enzyme</fullName>
    </alternativeName>
    <alternativeName>
        <fullName evidence="9">UDP-N-acetylmuramoyl-L-alanyl-D-glutamate synthetase</fullName>
    </alternativeName>
</protein>
<dbReference type="GO" id="GO:0009252">
    <property type="term" value="P:peptidoglycan biosynthetic process"/>
    <property type="evidence" value="ECO:0007669"/>
    <property type="project" value="UniProtKB-UniRule"/>
</dbReference>